<dbReference type="AlphaFoldDB" id="A0A8J4CCL2"/>
<feature type="region of interest" description="Disordered" evidence="1">
    <location>
        <begin position="530"/>
        <end position="567"/>
    </location>
</feature>
<feature type="region of interest" description="Disordered" evidence="1">
    <location>
        <begin position="1"/>
        <end position="261"/>
    </location>
</feature>
<sequence length="637" mass="65201">MDSHYTRYGGSGCSYPPPRAADPNFPTAYAPEAPPFRQPPSWQSTDNNNGLTGQAMPAAQPATPWYGEFHQPAVGHNNTAGSGTQMPQPSYQPGPGPGPGLPAGPEATSAPGYEQADPSRPEPPNAPSYVGSNGWTWDGQQWRPAAHTGHQNYAIGGAEQQSCVGDGRRGTQWATRWNNGGNVEMLPPHHHNNPPSSSGQEPPAPHPPQPQRGVVAAADSYGKTVTYHHQAYPASSQPPTQVPHQRGSEGPAEPMGFHAPSYQTASCRPPCNYGKNGPCGGFQPASYAVTGKRTRSELDRNTSEPRPRSVARIDCSQAVGGEAATRDGGGTHGAAPKGIAAHCRPGSAPVSLAGLEHPLAKLTFWVEALPKGVKPDLSRGASAVAAAAKAASGSRQLPELSTPPDRDASGGSQQPRHAPAPPGSSWSQPPAFAPNDPCCDPSPGAAATATLSTGVGLNPASGPPPASDPQLASVAPAAAPANGIGTTYSSYAAAAATMTGEAAFVVSLGGGGEGEGATSSASLELTLRQRQNQQWQAQGQEGQAQAQGQQTQPQAQGQQGQAQAQGQQPELLTANAGQPPMSNMALRLRRQGLMLSFERRRAALGEQAGSAAAASSPTGSLASAPGEEGPAQGPVQE</sequence>
<evidence type="ECO:0000313" key="3">
    <source>
        <dbReference type="EMBL" id="GIM14530.1"/>
    </source>
</evidence>
<dbReference type="Proteomes" id="UP000722791">
    <property type="component" value="Unassembled WGS sequence"/>
</dbReference>
<accession>A0A8J4CCL2</accession>
<name>A0A8J4CCL2_9CHLO</name>
<feature type="region of interest" description="Disordered" evidence="1">
    <location>
        <begin position="389"/>
        <end position="474"/>
    </location>
</feature>
<feature type="compositionally biased region" description="Low complexity" evidence="1">
    <location>
        <begin position="604"/>
        <end position="626"/>
    </location>
</feature>
<feature type="compositionally biased region" description="Basic and acidic residues" evidence="1">
    <location>
        <begin position="294"/>
        <end position="307"/>
    </location>
</feature>
<gene>
    <name evidence="2" type="ORF">Vretifemale_9433</name>
    <name evidence="3" type="ORF">Vretimale_17445</name>
</gene>
<keyword evidence="4" id="KW-1185">Reference proteome</keyword>
<feature type="compositionally biased region" description="Polar residues" evidence="1">
    <location>
        <begin position="233"/>
        <end position="243"/>
    </location>
</feature>
<reference evidence="2" key="1">
    <citation type="journal article" date="2021" name="Proc. Natl. Acad. Sci. U.S.A.">
        <title>Three genomes in the algal genus Volvox reveal the fate of a haploid sex-determining region after a transition to homothallism.</title>
        <authorList>
            <person name="Yamamoto K."/>
            <person name="Hamaji T."/>
            <person name="Kawai-Toyooka H."/>
            <person name="Matsuzaki R."/>
            <person name="Takahashi F."/>
            <person name="Nishimura Y."/>
            <person name="Kawachi M."/>
            <person name="Noguchi H."/>
            <person name="Minakuchi Y."/>
            <person name="Umen J.G."/>
            <person name="Toyoda A."/>
            <person name="Nozaki H."/>
        </authorList>
    </citation>
    <scope>NUCLEOTIDE SEQUENCE</scope>
    <source>
        <strain evidence="3">NIES-3785</strain>
        <strain evidence="2">NIES-3786</strain>
    </source>
</reference>
<evidence type="ECO:0000256" key="1">
    <source>
        <dbReference type="SAM" id="MobiDB-lite"/>
    </source>
</evidence>
<protein>
    <submittedName>
        <fullName evidence="2">Uncharacterized protein</fullName>
    </submittedName>
</protein>
<feature type="region of interest" description="Disordered" evidence="1">
    <location>
        <begin position="291"/>
        <end position="310"/>
    </location>
</feature>
<feature type="compositionally biased region" description="Polar residues" evidence="1">
    <location>
        <begin position="40"/>
        <end position="52"/>
    </location>
</feature>
<dbReference type="EMBL" id="BNCQ01000057">
    <property type="protein sequence ID" value="GIM14530.1"/>
    <property type="molecule type" value="Genomic_DNA"/>
</dbReference>
<feature type="region of interest" description="Disordered" evidence="1">
    <location>
        <begin position="604"/>
        <end position="637"/>
    </location>
</feature>
<dbReference type="EMBL" id="BNCP01000017">
    <property type="protein sequence ID" value="GIL80281.1"/>
    <property type="molecule type" value="Genomic_DNA"/>
</dbReference>
<evidence type="ECO:0000313" key="2">
    <source>
        <dbReference type="EMBL" id="GIL80281.1"/>
    </source>
</evidence>
<feature type="region of interest" description="Disordered" evidence="1">
    <location>
        <begin position="319"/>
        <end position="340"/>
    </location>
</feature>
<feature type="compositionally biased region" description="Polar residues" evidence="1">
    <location>
        <begin position="130"/>
        <end position="139"/>
    </location>
</feature>
<dbReference type="Proteomes" id="UP000747110">
    <property type="component" value="Unassembled WGS sequence"/>
</dbReference>
<dbReference type="OrthoDB" id="10653130at2759"/>
<feature type="compositionally biased region" description="Polar residues" evidence="1">
    <location>
        <begin position="172"/>
        <end position="181"/>
    </location>
</feature>
<proteinExistence type="predicted"/>
<organism evidence="2 4">
    <name type="scientific">Volvox reticuliferus</name>
    <dbReference type="NCBI Taxonomy" id="1737510"/>
    <lineage>
        <taxon>Eukaryota</taxon>
        <taxon>Viridiplantae</taxon>
        <taxon>Chlorophyta</taxon>
        <taxon>core chlorophytes</taxon>
        <taxon>Chlorophyceae</taxon>
        <taxon>CS clade</taxon>
        <taxon>Chlamydomonadales</taxon>
        <taxon>Volvocaceae</taxon>
        <taxon>Volvox</taxon>
    </lineage>
</organism>
<comment type="caution">
    <text evidence="2">The sequence shown here is derived from an EMBL/GenBank/DDBJ whole genome shotgun (WGS) entry which is preliminary data.</text>
</comment>
<evidence type="ECO:0000313" key="4">
    <source>
        <dbReference type="Proteomes" id="UP000747110"/>
    </source>
</evidence>
<feature type="compositionally biased region" description="Pro residues" evidence="1">
    <location>
        <begin position="90"/>
        <end position="102"/>
    </location>
</feature>